<feature type="domain" description="C2H2-type" evidence="5">
    <location>
        <begin position="338"/>
        <end position="366"/>
    </location>
</feature>
<dbReference type="InterPro" id="IPR009057">
    <property type="entry name" value="Homeodomain-like_sf"/>
</dbReference>
<name>A0A8S4SAD3_9NEOP</name>
<keyword evidence="3" id="KW-0862">Zinc</keyword>
<keyword evidence="8" id="KW-1185">Reference proteome</keyword>
<dbReference type="SUPFAM" id="SSF57716">
    <property type="entry name" value="Glucocorticoid receptor-like (DNA-binding domain)"/>
    <property type="match status" value="1"/>
</dbReference>
<evidence type="ECO:0000256" key="3">
    <source>
        <dbReference type="PROSITE-ProRule" id="PRU01263"/>
    </source>
</evidence>
<keyword evidence="3" id="KW-0479">Metal-binding</keyword>
<feature type="domain" description="ZAD" evidence="6">
    <location>
        <begin position="13"/>
        <end position="88"/>
    </location>
</feature>
<reference evidence="7" key="1">
    <citation type="submission" date="2022-03" db="EMBL/GenBank/DDBJ databases">
        <authorList>
            <person name="Lindestad O."/>
        </authorList>
    </citation>
    <scope>NUCLEOTIDE SEQUENCE</scope>
</reference>
<dbReference type="SMART" id="SM00355">
    <property type="entry name" value="ZnF_C2H2"/>
    <property type="match status" value="2"/>
</dbReference>
<dbReference type="Proteomes" id="UP000838756">
    <property type="component" value="Unassembled WGS sequence"/>
</dbReference>
<dbReference type="PROSITE" id="PS50157">
    <property type="entry name" value="ZINC_FINGER_C2H2_2"/>
    <property type="match status" value="1"/>
</dbReference>
<dbReference type="EMBL" id="CAKXAJ010026023">
    <property type="protein sequence ID" value="CAH2251410.1"/>
    <property type="molecule type" value="Genomic_DNA"/>
</dbReference>
<evidence type="ECO:0000259" key="6">
    <source>
        <dbReference type="PROSITE" id="PS51915"/>
    </source>
</evidence>
<comment type="caution">
    <text evidence="7">The sequence shown here is derived from an EMBL/GenBank/DDBJ whole genome shotgun (WGS) entry which is preliminary data.</text>
</comment>
<feature type="binding site" evidence="3">
    <location>
        <position position="64"/>
    </location>
    <ligand>
        <name>Zn(2+)</name>
        <dbReference type="ChEBI" id="CHEBI:29105"/>
    </ligand>
</feature>
<dbReference type="GO" id="GO:0008270">
    <property type="term" value="F:zinc ion binding"/>
    <property type="evidence" value="ECO:0007669"/>
    <property type="project" value="UniProtKB-UniRule"/>
</dbReference>
<feature type="binding site" evidence="3">
    <location>
        <position position="61"/>
    </location>
    <ligand>
        <name>Zn(2+)</name>
        <dbReference type="ChEBI" id="CHEBI:29105"/>
    </ligand>
</feature>
<gene>
    <name evidence="7" type="primary">jg6010</name>
    <name evidence="7" type="ORF">PAEG_LOCUS22228</name>
</gene>
<keyword evidence="2" id="KW-0863">Zinc-finger</keyword>
<evidence type="ECO:0000313" key="8">
    <source>
        <dbReference type="Proteomes" id="UP000838756"/>
    </source>
</evidence>
<dbReference type="InterPro" id="IPR012934">
    <property type="entry name" value="Znf_AD"/>
</dbReference>
<protein>
    <submittedName>
        <fullName evidence="7">Jg6010 protein</fullName>
    </submittedName>
</protein>
<feature type="binding site" evidence="3">
    <location>
        <position position="18"/>
    </location>
    <ligand>
        <name>Zn(2+)</name>
        <dbReference type="ChEBI" id="CHEBI:29105"/>
    </ligand>
</feature>
<feature type="compositionally biased region" description="Basic residues" evidence="4">
    <location>
        <begin position="231"/>
        <end position="243"/>
    </location>
</feature>
<sequence>MSYVEIVVAEGFDKCKCCLSETELKTLWAEHEFEGNGENYGEMLNECFSLSWQTTASELICELCISRLRDAIDFRREIIATQEILEEGVHVKKEIEEPAEYLDDNEYASEGVYFEVIKEEERDIPVEYLDEDEYVPEEIPSSSQASSPEPRKRKYPPKKKKSERNKTYKQYSRSNLLEAVRKVCSGELTCAEASSNYGVPVATVLAKFHEAESEKKGEIPSSSQASSPEPRKRKYPPKKKKSERNKTYKQYSRSNLLEAVRKVCSGELTCAEASSNYGVPVATVLAKFHEAESEKKGVNKAKEALNEKHYNLIEDIQKILKYTNAIPFKTKANRYYCFYCSTDGQIFEEPDDLRQHTNTVHCDERIDGIEHYMKPQWSNEVIKMDVHRLHCTECYVRLPDWNEMFVHFAEKHKVGFDEAYTKVIPYRTR</sequence>
<feature type="region of interest" description="Disordered" evidence="4">
    <location>
        <begin position="212"/>
        <end position="250"/>
    </location>
</feature>
<dbReference type="OrthoDB" id="8922241at2759"/>
<accession>A0A8S4SAD3</accession>
<dbReference type="SUPFAM" id="SSF46689">
    <property type="entry name" value="Homeodomain-like"/>
    <property type="match status" value="2"/>
</dbReference>
<dbReference type="AlphaFoldDB" id="A0A8S4SAD3"/>
<comment type="subcellular location">
    <subcellularLocation>
        <location evidence="1">Nucleus</location>
    </subcellularLocation>
</comment>
<evidence type="ECO:0000256" key="2">
    <source>
        <dbReference type="PROSITE-ProRule" id="PRU00042"/>
    </source>
</evidence>
<dbReference type="Pfam" id="PF07776">
    <property type="entry name" value="zf-AD"/>
    <property type="match status" value="1"/>
</dbReference>
<evidence type="ECO:0000259" key="5">
    <source>
        <dbReference type="PROSITE" id="PS50157"/>
    </source>
</evidence>
<feature type="region of interest" description="Disordered" evidence="4">
    <location>
        <begin position="132"/>
        <end position="170"/>
    </location>
</feature>
<dbReference type="SMART" id="SM00868">
    <property type="entry name" value="zf-AD"/>
    <property type="match status" value="1"/>
</dbReference>
<evidence type="ECO:0000256" key="1">
    <source>
        <dbReference type="ARBA" id="ARBA00004123"/>
    </source>
</evidence>
<dbReference type="PROSITE" id="PS51915">
    <property type="entry name" value="ZAD"/>
    <property type="match status" value="1"/>
</dbReference>
<dbReference type="InterPro" id="IPR013087">
    <property type="entry name" value="Znf_C2H2_type"/>
</dbReference>
<evidence type="ECO:0000313" key="7">
    <source>
        <dbReference type="EMBL" id="CAH2251410.1"/>
    </source>
</evidence>
<organism evidence="7 8">
    <name type="scientific">Pararge aegeria aegeria</name>
    <dbReference type="NCBI Taxonomy" id="348720"/>
    <lineage>
        <taxon>Eukaryota</taxon>
        <taxon>Metazoa</taxon>
        <taxon>Ecdysozoa</taxon>
        <taxon>Arthropoda</taxon>
        <taxon>Hexapoda</taxon>
        <taxon>Insecta</taxon>
        <taxon>Pterygota</taxon>
        <taxon>Neoptera</taxon>
        <taxon>Endopterygota</taxon>
        <taxon>Lepidoptera</taxon>
        <taxon>Glossata</taxon>
        <taxon>Ditrysia</taxon>
        <taxon>Papilionoidea</taxon>
        <taxon>Nymphalidae</taxon>
        <taxon>Satyrinae</taxon>
        <taxon>Satyrini</taxon>
        <taxon>Parargina</taxon>
        <taxon>Pararge</taxon>
    </lineage>
</organism>
<evidence type="ECO:0000256" key="4">
    <source>
        <dbReference type="SAM" id="MobiDB-lite"/>
    </source>
</evidence>
<proteinExistence type="predicted"/>
<dbReference type="GO" id="GO:0005634">
    <property type="term" value="C:nucleus"/>
    <property type="evidence" value="ECO:0007669"/>
    <property type="project" value="UniProtKB-SubCell"/>
</dbReference>
<feature type="compositionally biased region" description="Basic residues" evidence="4">
    <location>
        <begin position="151"/>
        <end position="163"/>
    </location>
</feature>
<feature type="binding site" evidence="3">
    <location>
        <position position="15"/>
    </location>
    <ligand>
        <name>Zn(2+)</name>
        <dbReference type="ChEBI" id="CHEBI:29105"/>
    </ligand>
</feature>